<evidence type="ECO:0000256" key="5">
    <source>
        <dbReference type="ARBA" id="ARBA00039310"/>
    </source>
</evidence>
<dbReference type="InterPro" id="IPR022383">
    <property type="entry name" value="Lactate/malate_DH_C"/>
</dbReference>
<comment type="similarity">
    <text evidence="1">Belongs to the LDH/MDH superfamily. MDH type 2 family.</text>
</comment>
<reference evidence="8" key="1">
    <citation type="submission" date="2022-03" db="EMBL/GenBank/DDBJ databases">
        <authorList>
            <person name="Alioto T."/>
            <person name="Alioto T."/>
            <person name="Gomez Garrido J."/>
        </authorList>
    </citation>
    <scope>NUCLEOTIDE SEQUENCE</scope>
</reference>
<dbReference type="Gene3D" id="3.40.50.720">
    <property type="entry name" value="NAD(P)-binding Rossmann-like Domain"/>
    <property type="match status" value="1"/>
</dbReference>
<feature type="region of interest" description="Disordered" evidence="6">
    <location>
        <begin position="537"/>
        <end position="564"/>
    </location>
</feature>
<name>A0AAD1SRS2_PELCU</name>
<dbReference type="Proteomes" id="UP001295444">
    <property type="component" value="Chromosome 07"/>
</dbReference>
<feature type="compositionally biased region" description="Polar residues" evidence="6">
    <location>
        <begin position="545"/>
        <end position="558"/>
    </location>
</feature>
<dbReference type="FunFam" id="3.40.50.720:FF:000144">
    <property type="entry name" value="Malate dehydrogenase [NADP]"/>
    <property type="match status" value="1"/>
</dbReference>
<dbReference type="GO" id="GO:0006108">
    <property type="term" value="P:malate metabolic process"/>
    <property type="evidence" value="ECO:0007669"/>
    <property type="project" value="InterPro"/>
</dbReference>
<evidence type="ECO:0000259" key="7">
    <source>
        <dbReference type="Pfam" id="PF02866"/>
    </source>
</evidence>
<evidence type="ECO:0000256" key="3">
    <source>
        <dbReference type="ARBA" id="ARBA00023002"/>
    </source>
</evidence>
<evidence type="ECO:0000313" key="8">
    <source>
        <dbReference type="EMBL" id="CAH2306390.1"/>
    </source>
</evidence>
<organism evidence="8 9">
    <name type="scientific">Pelobates cultripes</name>
    <name type="common">Western spadefoot toad</name>
    <dbReference type="NCBI Taxonomy" id="61616"/>
    <lineage>
        <taxon>Eukaryota</taxon>
        <taxon>Metazoa</taxon>
        <taxon>Chordata</taxon>
        <taxon>Craniata</taxon>
        <taxon>Vertebrata</taxon>
        <taxon>Euteleostomi</taxon>
        <taxon>Amphibia</taxon>
        <taxon>Batrachia</taxon>
        <taxon>Anura</taxon>
        <taxon>Pelobatoidea</taxon>
        <taxon>Pelobatidae</taxon>
        <taxon>Pelobates</taxon>
    </lineage>
</organism>
<evidence type="ECO:0000256" key="2">
    <source>
        <dbReference type="ARBA" id="ARBA00022532"/>
    </source>
</evidence>
<dbReference type="SUPFAM" id="SSF51735">
    <property type="entry name" value="NAD(P)-binding Rossmann-fold domains"/>
    <property type="match status" value="1"/>
</dbReference>
<protein>
    <recommendedName>
        <fullName evidence="5">Putative malate dehydrogenase 1B</fullName>
    </recommendedName>
</protein>
<dbReference type="GO" id="GO:0016616">
    <property type="term" value="F:oxidoreductase activity, acting on the CH-OH group of donors, NAD or NADP as acceptor"/>
    <property type="evidence" value="ECO:0007669"/>
    <property type="project" value="InterPro"/>
</dbReference>
<accession>A0AAD1SRS2</accession>
<dbReference type="InterPro" id="IPR036291">
    <property type="entry name" value="NAD(P)-bd_dom_sf"/>
</dbReference>
<gene>
    <name evidence="8" type="ORF">PECUL_23A015233</name>
</gene>
<feature type="domain" description="Lactate/malate dehydrogenase C-terminal" evidence="7">
    <location>
        <begin position="291"/>
        <end position="453"/>
    </location>
</feature>
<dbReference type="SUPFAM" id="SSF56327">
    <property type="entry name" value="LDH C-terminal domain-like"/>
    <property type="match status" value="1"/>
</dbReference>
<dbReference type="InterPro" id="IPR010945">
    <property type="entry name" value="Malate_DH_type2"/>
</dbReference>
<dbReference type="GO" id="GO:0006099">
    <property type="term" value="P:tricarboxylic acid cycle"/>
    <property type="evidence" value="ECO:0007669"/>
    <property type="project" value="UniProtKB-KW"/>
</dbReference>
<keyword evidence="9" id="KW-1185">Reference proteome</keyword>
<keyword evidence="3" id="KW-0560">Oxidoreductase</keyword>
<evidence type="ECO:0000256" key="6">
    <source>
        <dbReference type="SAM" id="MobiDB-lite"/>
    </source>
</evidence>
<dbReference type="AlphaFoldDB" id="A0AAD1SRS2"/>
<dbReference type="FunFam" id="3.90.110.10:FF:000006">
    <property type="entry name" value="putative malate dehydrogenase 1B"/>
    <property type="match status" value="1"/>
</dbReference>
<sequence length="564" mass="63892">MAKFVLAGKADCPYYAKAELLADYLQKNLPHFRVHKITQHPDYWEQWLAELCLNNGWKHKKSPIIWRELLDRGGKGLLIGGFNEFMEHAQDYYNVTSAMVSAQMKEIASENYETHIEIQREEEHIKNSFNPLHVWITSALLPPCYNLIPILASGEIFGMNNEIWLHLLDSAHCMDSLSAVIMETQDLAYPLLRRVTMHTMADDIFKQANVVIVLDNAIPKVDQCPEEYIKMVTSECAKYGALINQNADKDVKVVVAGSSYVNLKALIIASNAPSINQHNIVALPTQLEFEAKALIAKKLNTQSAAVKDVIVWGNINGINHLDLRDAKIYQFESSVWGPPTFSRPLLNMIYDRKWLKNNLVQEWRERREHRSGMSAAHCIAKVLSWWHKDSDTGEIVSLGVMSEGEFELPAGIVFSMPVRFQHGDWQVCIQVTIPEEMKDILLQAAKELIKEKAIGLGLPQEYEINDKPSEQTVIEPSSVDLLPKPDVENSSVLPMENIISEPVERISSPFIENISDQPVERISSQPMEDISDKPVERINSPLGENINNQTVEQISSPPLENIRE</sequence>
<evidence type="ECO:0000313" key="9">
    <source>
        <dbReference type="Proteomes" id="UP001295444"/>
    </source>
</evidence>
<dbReference type="Gene3D" id="3.90.110.10">
    <property type="entry name" value="Lactate dehydrogenase/glycoside hydrolase, family 4, C-terminal"/>
    <property type="match status" value="1"/>
</dbReference>
<evidence type="ECO:0000256" key="1">
    <source>
        <dbReference type="ARBA" id="ARBA00009613"/>
    </source>
</evidence>
<keyword evidence="2" id="KW-0816">Tricarboxylic acid cycle</keyword>
<evidence type="ECO:0000256" key="4">
    <source>
        <dbReference type="ARBA" id="ARBA00023027"/>
    </source>
</evidence>
<proteinExistence type="inferred from homology"/>
<dbReference type="PANTHER" id="PTHR23382">
    <property type="entry name" value="MALATE DEHYDROGENASE"/>
    <property type="match status" value="1"/>
</dbReference>
<dbReference type="InterPro" id="IPR015955">
    <property type="entry name" value="Lactate_DH/Glyco_Ohase_4_C"/>
</dbReference>
<dbReference type="GO" id="GO:0016615">
    <property type="term" value="F:malate dehydrogenase activity"/>
    <property type="evidence" value="ECO:0007669"/>
    <property type="project" value="InterPro"/>
</dbReference>
<dbReference type="EMBL" id="OW240918">
    <property type="protein sequence ID" value="CAH2306390.1"/>
    <property type="molecule type" value="Genomic_DNA"/>
</dbReference>
<dbReference type="Pfam" id="PF02866">
    <property type="entry name" value="Ldh_1_C"/>
    <property type="match status" value="1"/>
</dbReference>
<keyword evidence="4" id="KW-0520">NAD</keyword>